<dbReference type="STRING" id="670386.D3B729"/>
<dbReference type="Gene3D" id="3.40.50.1820">
    <property type="entry name" value="alpha/beta hydrolase"/>
    <property type="match status" value="1"/>
</dbReference>
<evidence type="ECO:0000256" key="2">
    <source>
        <dbReference type="SAM" id="Phobius"/>
    </source>
</evidence>
<reference evidence="4 5" key="1">
    <citation type="journal article" date="2011" name="Genome Res.">
        <title>Phylogeny-wide analysis of social amoeba genomes highlights ancient origins for complex intercellular communication.</title>
        <authorList>
            <person name="Heidel A.J."/>
            <person name="Lawal H.M."/>
            <person name="Felder M."/>
            <person name="Schilde C."/>
            <person name="Helps N.R."/>
            <person name="Tunggal B."/>
            <person name="Rivero F."/>
            <person name="John U."/>
            <person name="Schleicher M."/>
            <person name="Eichinger L."/>
            <person name="Platzer M."/>
            <person name="Noegel A.A."/>
            <person name="Schaap P."/>
            <person name="Gloeckner G."/>
        </authorList>
    </citation>
    <scope>NUCLEOTIDE SEQUENCE [LARGE SCALE GENOMIC DNA]</scope>
    <source>
        <strain evidence="5">ATCC 26659 / Pp 5 / PN500</strain>
    </source>
</reference>
<feature type="domain" description="BD-FAE-like" evidence="3">
    <location>
        <begin position="85"/>
        <end position="286"/>
    </location>
</feature>
<dbReference type="InterPro" id="IPR050300">
    <property type="entry name" value="GDXG_lipolytic_enzyme"/>
</dbReference>
<dbReference type="PANTHER" id="PTHR48081">
    <property type="entry name" value="AB HYDROLASE SUPERFAMILY PROTEIN C4A8.06C"/>
    <property type="match status" value="1"/>
</dbReference>
<keyword evidence="1" id="KW-0378">Hydrolase</keyword>
<evidence type="ECO:0000313" key="5">
    <source>
        <dbReference type="Proteomes" id="UP000001396"/>
    </source>
</evidence>
<sequence>MSMIEDYQDLDSELLTRYKSLVKTKREKIFIAIKAKFIFYISVLYLLFRISKTFYFYFIGCKLSSSPCTIHRDVRYSKERPRNIMDIYQPLKTKSGGNPVVVFIHGGSWMYGVKTLHIKLGRSLASQGITTVLANYSLYPNFSGDQQVEEIGQILEYVSNHIESYGGDTRNITLMGHSAGGHLITQYLLTIYNKNTNIRERINIKNCIPMSAPLDMREQFIFQTQLGKEHTSMIVPYCGGVKGLNYKSPLYWISLEKDKSLELPSIYLIYGDQDNLVPPIVNSRFLHQLEKKCKEHIHLQALEYDDVAHVDLITDIEDQENNVCNSEPFNEHRGAITRRHKKFMLGDILRIILN</sequence>
<evidence type="ECO:0000256" key="1">
    <source>
        <dbReference type="ARBA" id="ARBA00022801"/>
    </source>
</evidence>
<dbReference type="PANTHER" id="PTHR48081:SF33">
    <property type="entry name" value="KYNURENINE FORMAMIDASE"/>
    <property type="match status" value="1"/>
</dbReference>
<evidence type="ECO:0000313" key="4">
    <source>
        <dbReference type="EMBL" id="EFA82572.1"/>
    </source>
</evidence>
<protein>
    <recommendedName>
        <fullName evidence="3">BD-FAE-like domain-containing protein</fullName>
    </recommendedName>
</protein>
<dbReference type="GeneID" id="31359748"/>
<dbReference type="AlphaFoldDB" id="D3B729"/>
<evidence type="ECO:0000259" key="3">
    <source>
        <dbReference type="Pfam" id="PF20434"/>
    </source>
</evidence>
<dbReference type="GO" id="GO:0004061">
    <property type="term" value="F:arylformamidase activity"/>
    <property type="evidence" value="ECO:0007669"/>
    <property type="project" value="TreeGrafter"/>
</dbReference>
<dbReference type="EMBL" id="ADBJ01000018">
    <property type="protein sequence ID" value="EFA82572.1"/>
    <property type="molecule type" value="Genomic_DNA"/>
</dbReference>
<dbReference type="Pfam" id="PF20434">
    <property type="entry name" value="BD-FAE"/>
    <property type="match status" value="1"/>
</dbReference>
<keyword evidence="2" id="KW-0472">Membrane</keyword>
<organism evidence="4 5">
    <name type="scientific">Heterostelium pallidum (strain ATCC 26659 / Pp 5 / PN500)</name>
    <name type="common">Cellular slime mold</name>
    <name type="synonym">Polysphondylium pallidum</name>
    <dbReference type="NCBI Taxonomy" id="670386"/>
    <lineage>
        <taxon>Eukaryota</taxon>
        <taxon>Amoebozoa</taxon>
        <taxon>Evosea</taxon>
        <taxon>Eumycetozoa</taxon>
        <taxon>Dictyostelia</taxon>
        <taxon>Acytosteliales</taxon>
        <taxon>Acytosteliaceae</taxon>
        <taxon>Heterostelium</taxon>
    </lineage>
</organism>
<feature type="transmembrane region" description="Helical" evidence="2">
    <location>
        <begin position="37"/>
        <end position="58"/>
    </location>
</feature>
<dbReference type="InParanoid" id="D3B729"/>
<dbReference type="InterPro" id="IPR049492">
    <property type="entry name" value="BD-FAE-like_dom"/>
</dbReference>
<gene>
    <name evidence="4" type="ORF">PPL_04261</name>
</gene>
<keyword evidence="2" id="KW-0812">Transmembrane</keyword>
<comment type="caution">
    <text evidence="4">The sequence shown here is derived from an EMBL/GenBank/DDBJ whole genome shotgun (WGS) entry which is preliminary data.</text>
</comment>
<dbReference type="Proteomes" id="UP000001396">
    <property type="component" value="Unassembled WGS sequence"/>
</dbReference>
<dbReference type="InterPro" id="IPR029058">
    <property type="entry name" value="AB_hydrolase_fold"/>
</dbReference>
<dbReference type="ESTHER" id="polpa-d3b729">
    <property type="family name" value="BD-FAE"/>
</dbReference>
<accession>D3B729</accession>
<dbReference type="SUPFAM" id="SSF53474">
    <property type="entry name" value="alpha/beta-Hydrolases"/>
    <property type="match status" value="1"/>
</dbReference>
<keyword evidence="2" id="KW-1133">Transmembrane helix</keyword>
<proteinExistence type="predicted"/>
<dbReference type="RefSeq" id="XP_020434689.1">
    <property type="nucleotide sequence ID" value="XM_020575169.1"/>
</dbReference>
<keyword evidence="5" id="KW-1185">Reference proteome</keyword>
<dbReference type="OMA" id="STYCLLA"/>
<name>D3B729_HETP5</name>